<accession>A0A645H099</accession>
<dbReference type="InterPro" id="IPR050707">
    <property type="entry name" value="HTH_MetabolicPath_Reg"/>
</dbReference>
<dbReference type="InterPro" id="IPR029016">
    <property type="entry name" value="GAF-like_dom_sf"/>
</dbReference>
<dbReference type="PANTHER" id="PTHR30136">
    <property type="entry name" value="HELIX-TURN-HELIX TRANSCRIPTIONAL REGULATOR, ICLR FAMILY"/>
    <property type="match status" value="1"/>
</dbReference>
<sequence length="200" mass="21763">MRKAGGTRYDLSFGMLGAVRKLTDRNACYEAMTPVLEELAAATGLCCKLSVRQGEFQIPILRAESPRPMAVSGKVGVRFPVAEGSVGAALLAESPAAELERLGRLCAEATGCGDAAELLRDGAAAIRKNGYCFNRGRNRWRIDAMSVPLRDAEHRVVAALTLLGYDEDFSDERLPAVVRMLSDGAKKCEKIYHQQEQELC</sequence>
<dbReference type="PANTHER" id="PTHR30136:SF35">
    <property type="entry name" value="HTH-TYPE TRANSCRIPTIONAL REGULATOR RV1719"/>
    <property type="match status" value="1"/>
</dbReference>
<organism evidence="2">
    <name type="scientific">bioreactor metagenome</name>
    <dbReference type="NCBI Taxonomy" id="1076179"/>
    <lineage>
        <taxon>unclassified sequences</taxon>
        <taxon>metagenomes</taxon>
        <taxon>ecological metagenomes</taxon>
    </lineage>
</organism>
<dbReference type="GO" id="GO:0045892">
    <property type="term" value="P:negative regulation of DNA-templated transcription"/>
    <property type="evidence" value="ECO:0007669"/>
    <property type="project" value="TreeGrafter"/>
</dbReference>
<protein>
    <submittedName>
        <fullName evidence="2">HTH-type transcriptional regulator KipR</fullName>
    </submittedName>
</protein>
<dbReference type="AlphaFoldDB" id="A0A645H099"/>
<dbReference type="EMBL" id="VSSQ01080561">
    <property type="protein sequence ID" value="MPN29734.1"/>
    <property type="molecule type" value="Genomic_DNA"/>
</dbReference>
<dbReference type="Gene3D" id="3.30.450.40">
    <property type="match status" value="1"/>
</dbReference>
<reference evidence="2" key="1">
    <citation type="submission" date="2019-08" db="EMBL/GenBank/DDBJ databases">
        <authorList>
            <person name="Kucharzyk K."/>
            <person name="Murdoch R.W."/>
            <person name="Higgins S."/>
            <person name="Loffler F."/>
        </authorList>
    </citation>
    <scope>NUCLEOTIDE SEQUENCE</scope>
</reference>
<dbReference type="GO" id="GO:0003700">
    <property type="term" value="F:DNA-binding transcription factor activity"/>
    <property type="evidence" value="ECO:0007669"/>
    <property type="project" value="TreeGrafter"/>
</dbReference>
<evidence type="ECO:0000259" key="1">
    <source>
        <dbReference type="PROSITE" id="PS51078"/>
    </source>
</evidence>
<dbReference type="SUPFAM" id="SSF55781">
    <property type="entry name" value="GAF domain-like"/>
    <property type="match status" value="1"/>
</dbReference>
<name>A0A645H099_9ZZZZ</name>
<dbReference type="PROSITE" id="PS51078">
    <property type="entry name" value="ICLR_ED"/>
    <property type="match status" value="1"/>
</dbReference>
<dbReference type="InterPro" id="IPR014757">
    <property type="entry name" value="Tscrpt_reg_IclR_C"/>
</dbReference>
<dbReference type="GO" id="GO:0003677">
    <property type="term" value="F:DNA binding"/>
    <property type="evidence" value="ECO:0007669"/>
    <property type="project" value="TreeGrafter"/>
</dbReference>
<comment type="caution">
    <text evidence="2">The sequence shown here is derived from an EMBL/GenBank/DDBJ whole genome shotgun (WGS) entry which is preliminary data.</text>
</comment>
<gene>
    <name evidence="2" type="primary">kipR_12</name>
    <name evidence="2" type="ORF">SDC9_177187</name>
</gene>
<proteinExistence type="predicted"/>
<dbReference type="Pfam" id="PF01614">
    <property type="entry name" value="IclR_C"/>
    <property type="match status" value="1"/>
</dbReference>
<feature type="domain" description="IclR-ED" evidence="1">
    <location>
        <begin position="14"/>
        <end position="194"/>
    </location>
</feature>
<evidence type="ECO:0000313" key="2">
    <source>
        <dbReference type="EMBL" id="MPN29734.1"/>
    </source>
</evidence>